<dbReference type="InterPro" id="IPR020583">
    <property type="entry name" value="Inositol_monoP_metal-BS"/>
</dbReference>
<dbReference type="Pfam" id="PF00459">
    <property type="entry name" value="Inositol_P"/>
    <property type="match status" value="1"/>
</dbReference>
<comment type="caution">
    <text evidence="8">The sequence shown here is derived from an EMBL/GenBank/DDBJ whole genome shotgun (WGS) entry which is preliminary data.</text>
</comment>
<keyword evidence="5 7" id="KW-0378">Hydrolase</keyword>
<evidence type="ECO:0000256" key="6">
    <source>
        <dbReference type="ARBA" id="ARBA00022842"/>
    </source>
</evidence>
<organism evidence="8 9">
    <name type="scientific">Maritalea mediterranea</name>
    <dbReference type="NCBI Taxonomy" id="2909667"/>
    <lineage>
        <taxon>Bacteria</taxon>
        <taxon>Pseudomonadati</taxon>
        <taxon>Pseudomonadota</taxon>
        <taxon>Alphaproteobacteria</taxon>
        <taxon>Hyphomicrobiales</taxon>
        <taxon>Devosiaceae</taxon>
        <taxon>Maritalea</taxon>
    </lineage>
</organism>
<dbReference type="RefSeq" id="WP_236115334.1">
    <property type="nucleotide sequence ID" value="NZ_JAKGTI010000003.1"/>
</dbReference>
<comment type="cofactor">
    <cofactor evidence="2 7">
        <name>Mg(2+)</name>
        <dbReference type="ChEBI" id="CHEBI:18420"/>
    </cofactor>
</comment>
<dbReference type="EMBL" id="JAKGTI010000003">
    <property type="protein sequence ID" value="MCF4099651.1"/>
    <property type="molecule type" value="Genomic_DNA"/>
</dbReference>
<dbReference type="CDD" id="cd01639">
    <property type="entry name" value="IMPase"/>
    <property type="match status" value="1"/>
</dbReference>
<dbReference type="InterPro" id="IPR020550">
    <property type="entry name" value="Inositol_monophosphatase_CS"/>
</dbReference>
<dbReference type="SUPFAM" id="SSF56655">
    <property type="entry name" value="Carbohydrate phosphatase"/>
    <property type="match status" value="1"/>
</dbReference>
<accession>A0ABS9E9V3</accession>
<keyword evidence="4 7" id="KW-0479">Metal-binding</keyword>
<keyword evidence="6 7" id="KW-0460">Magnesium</keyword>
<keyword evidence="9" id="KW-1185">Reference proteome</keyword>
<name>A0ABS9E9V3_9HYPH</name>
<comment type="similarity">
    <text evidence="3 7">Belongs to the inositol monophosphatase superfamily.</text>
</comment>
<evidence type="ECO:0000313" key="9">
    <source>
        <dbReference type="Proteomes" id="UP001201217"/>
    </source>
</evidence>
<dbReference type="Gene3D" id="3.30.540.10">
    <property type="entry name" value="Fructose-1,6-Bisphosphatase, subunit A, domain 1"/>
    <property type="match status" value="1"/>
</dbReference>
<evidence type="ECO:0000256" key="5">
    <source>
        <dbReference type="ARBA" id="ARBA00022801"/>
    </source>
</evidence>
<comment type="catalytic activity">
    <reaction evidence="1 7">
        <text>a myo-inositol phosphate + H2O = myo-inositol + phosphate</text>
        <dbReference type="Rhea" id="RHEA:24056"/>
        <dbReference type="ChEBI" id="CHEBI:15377"/>
        <dbReference type="ChEBI" id="CHEBI:17268"/>
        <dbReference type="ChEBI" id="CHEBI:43474"/>
        <dbReference type="ChEBI" id="CHEBI:84139"/>
        <dbReference type="EC" id="3.1.3.25"/>
    </reaction>
</comment>
<dbReference type="PRINTS" id="PR01959">
    <property type="entry name" value="SBIMPHPHTASE"/>
</dbReference>
<evidence type="ECO:0000256" key="7">
    <source>
        <dbReference type="RuleBase" id="RU364068"/>
    </source>
</evidence>
<protein>
    <recommendedName>
        <fullName evidence="7">Inositol-1-monophosphatase</fullName>
        <ecNumber evidence="7">3.1.3.25</ecNumber>
    </recommendedName>
</protein>
<evidence type="ECO:0000313" key="8">
    <source>
        <dbReference type="EMBL" id="MCF4099651.1"/>
    </source>
</evidence>
<evidence type="ECO:0000256" key="4">
    <source>
        <dbReference type="ARBA" id="ARBA00022723"/>
    </source>
</evidence>
<dbReference type="PROSITE" id="PS00630">
    <property type="entry name" value="IMP_2"/>
    <property type="match status" value="1"/>
</dbReference>
<evidence type="ECO:0000256" key="1">
    <source>
        <dbReference type="ARBA" id="ARBA00001033"/>
    </source>
</evidence>
<reference evidence="8 9" key="1">
    <citation type="submission" date="2022-01" db="EMBL/GenBank/DDBJ databases">
        <title>Maritalea mediterranea sp. nov., isolated from marine plastic residues from the Malva-rosa beach (Valencia, Spain).</title>
        <authorList>
            <person name="Vidal-Verdu A."/>
            <person name="Molina-Menor E."/>
            <person name="Pascual J."/>
            <person name="Pereto J."/>
            <person name="Porcar M."/>
        </authorList>
    </citation>
    <scope>NUCLEOTIDE SEQUENCE [LARGE SCALE GENOMIC DNA]</scope>
    <source>
        <strain evidence="8 9">P4.10X</strain>
    </source>
</reference>
<evidence type="ECO:0000256" key="3">
    <source>
        <dbReference type="ARBA" id="ARBA00009759"/>
    </source>
</evidence>
<dbReference type="Gene3D" id="3.40.190.80">
    <property type="match status" value="1"/>
</dbReference>
<dbReference type="Proteomes" id="UP001201217">
    <property type="component" value="Unassembled WGS sequence"/>
</dbReference>
<dbReference type="InterPro" id="IPR000760">
    <property type="entry name" value="Inositol_monophosphatase-like"/>
</dbReference>
<sequence length="263" mass="28359">MAQSALLTIMTAAARKAARSLKRDFGEVENLQVSRKGPADFVSAADKRAEKAIYEELLKSRPTYSFLMEEGGEIEGSDGQHRWIIDPLDGTTNFLHSIPMFAISIGLERNGQMVGGVIYNPITDELFTAERGKGAFLNNRRLRVSGRIHLADAVAVTGIKQTSNARNDAATISEVSAINAASSGVRRTGSAALDLAYVAAGRFDAMWERDLAPWDIAAGMLMVREAGGLVTDLNNKEIKPESGSVLAANEKLHAQMRKALKAA</sequence>
<gene>
    <name evidence="8" type="ORF">L1I42_14240</name>
</gene>
<dbReference type="PROSITE" id="PS00629">
    <property type="entry name" value="IMP_1"/>
    <property type="match status" value="1"/>
</dbReference>
<dbReference type="PRINTS" id="PR00377">
    <property type="entry name" value="IMPHPHTASES"/>
</dbReference>
<dbReference type="EC" id="3.1.3.25" evidence="7"/>
<dbReference type="PANTHER" id="PTHR20854">
    <property type="entry name" value="INOSITOL MONOPHOSPHATASE"/>
    <property type="match status" value="1"/>
</dbReference>
<evidence type="ECO:0000256" key="2">
    <source>
        <dbReference type="ARBA" id="ARBA00001946"/>
    </source>
</evidence>
<dbReference type="PANTHER" id="PTHR20854:SF4">
    <property type="entry name" value="INOSITOL-1-MONOPHOSPHATASE-RELATED"/>
    <property type="match status" value="1"/>
</dbReference>
<dbReference type="InterPro" id="IPR022337">
    <property type="entry name" value="Inositol_monophosphatase_SuhB"/>
</dbReference>
<dbReference type="InterPro" id="IPR033942">
    <property type="entry name" value="IMPase"/>
</dbReference>
<proteinExistence type="inferred from homology"/>